<protein>
    <submittedName>
        <fullName evidence="4">Endochitinase A-like isoform X2</fullName>
    </submittedName>
</protein>
<feature type="region of interest" description="Disordered" evidence="2">
    <location>
        <begin position="167"/>
        <end position="191"/>
    </location>
</feature>
<evidence type="ECO:0000313" key="3">
    <source>
        <dbReference type="Proteomes" id="UP000695022"/>
    </source>
</evidence>
<evidence type="ECO:0000313" key="4">
    <source>
        <dbReference type="RefSeq" id="XP_014667753.1"/>
    </source>
</evidence>
<evidence type="ECO:0000256" key="2">
    <source>
        <dbReference type="SAM" id="MobiDB-lite"/>
    </source>
</evidence>
<feature type="compositionally biased region" description="Polar residues" evidence="2">
    <location>
        <begin position="396"/>
        <end position="410"/>
    </location>
</feature>
<feature type="compositionally biased region" description="Low complexity" evidence="2">
    <location>
        <begin position="131"/>
        <end position="152"/>
    </location>
</feature>
<feature type="compositionally biased region" description="Basic and acidic residues" evidence="2">
    <location>
        <begin position="168"/>
        <end position="178"/>
    </location>
</feature>
<feature type="compositionally biased region" description="Polar residues" evidence="2">
    <location>
        <begin position="355"/>
        <end position="366"/>
    </location>
</feature>
<name>A0ABM1E6D2_PRICU</name>
<feature type="region of interest" description="Disordered" evidence="2">
    <location>
        <begin position="129"/>
        <end position="153"/>
    </location>
</feature>
<keyword evidence="3" id="KW-1185">Reference proteome</keyword>
<dbReference type="PANTHER" id="PTHR22227">
    <property type="entry name" value="FAMILY WITH SEQUENCE SIMILARITY 122B ISOFORM X1"/>
    <property type="match status" value="1"/>
</dbReference>
<feature type="region of interest" description="Disordered" evidence="2">
    <location>
        <begin position="348"/>
        <end position="410"/>
    </location>
</feature>
<feature type="compositionally biased region" description="Polar residues" evidence="2">
    <location>
        <begin position="1"/>
        <end position="10"/>
    </location>
</feature>
<comment type="similarity">
    <text evidence="1">Belongs to the FAM122 family.</text>
</comment>
<dbReference type="Proteomes" id="UP000695022">
    <property type="component" value="Unplaced"/>
</dbReference>
<dbReference type="PANTHER" id="PTHR22227:SF6">
    <property type="entry name" value="FAMILY WITH SEQUENCE SIMILARITY 122B ISOFORM X1"/>
    <property type="match status" value="1"/>
</dbReference>
<gene>
    <name evidence="4" type="primary">LOC106809259</name>
</gene>
<organism evidence="3 4">
    <name type="scientific">Priapulus caudatus</name>
    <name type="common">Priapulid worm</name>
    <dbReference type="NCBI Taxonomy" id="37621"/>
    <lineage>
        <taxon>Eukaryota</taxon>
        <taxon>Metazoa</taxon>
        <taxon>Ecdysozoa</taxon>
        <taxon>Scalidophora</taxon>
        <taxon>Priapulida</taxon>
        <taxon>Priapulimorpha</taxon>
        <taxon>Priapulimorphida</taxon>
        <taxon>Priapulidae</taxon>
        <taxon>Priapulus</taxon>
    </lineage>
</organism>
<evidence type="ECO:0000256" key="1">
    <source>
        <dbReference type="ARBA" id="ARBA00006725"/>
    </source>
</evidence>
<dbReference type="GeneID" id="106809259"/>
<feature type="region of interest" description="Disordered" evidence="2">
    <location>
        <begin position="206"/>
        <end position="256"/>
    </location>
</feature>
<feature type="region of interest" description="Disordered" evidence="2">
    <location>
        <begin position="1"/>
        <end position="30"/>
    </location>
</feature>
<dbReference type="RefSeq" id="XP_014667753.1">
    <property type="nucleotide sequence ID" value="XM_014812267.1"/>
</dbReference>
<reference evidence="4" key="1">
    <citation type="submission" date="2025-08" db="UniProtKB">
        <authorList>
            <consortium name="RefSeq"/>
        </authorList>
    </citation>
    <scope>IDENTIFICATION</scope>
</reference>
<sequence>MDVDTSSSDSNHSDVGVLRPPGFAPSLKRSNSAPMINAIGLEHSSLEGESFPLSAFHRIRRFSATCDTTSPSPPIRVPSRVSQIKQEEGMDVMNTREVRHEREFRSAVEMSRSWDELRLQCFSPSMGARIRTSSYSPSPSPSPTRKSFTRRSLSPIAIRPSSLAAVKRKFDSDTEDPRNYMSPPKKFNSAVSMTERDRVLIIPHPLTHSLSSSSGSMEEDSPEPRLPLQRHSTHNSSDVPTSWLEDTPCTRDSWDKSDIATTTTTIAQSLALSVPSPMTHAPSSDSYAAQPPPASFPSQLPVAGSAAAQQPLTLQQKLGFSPPPSSNTERAHAPTQVPSFCVASPANHGSHAHTCMTTTGSQSCTEPTPMLMDAQPASSQGPQGPVASFSAVLHNSGGQTESSFPFQPVS</sequence>
<proteinExistence type="inferred from homology"/>
<accession>A0ABM1E6D2</accession>
<dbReference type="InterPro" id="IPR026716">
    <property type="entry name" value="PBIR1/2/3"/>
</dbReference>
<feature type="region of interest" description="Disordered" evidence="2">
    <location>
        <begin position="275"/>
        <end position="308"/>
    </location>
</feature>